<evidence type="ECO:0000313" key="3">
    <source>
        <dbReference type="Proteomes" id="UP000006727"/>
    </source>
</evidence>
<protein>
    <submittedName>
        <fullName evidence="2">Uncharacterized protein</fullName>
    </submittedName>
</protein>
<keyword evidence="1" id="KW-0472">Membrane</keyword>
<dbReference type="InParanoid" id="A0A7I4ETA9"/>
<keyword evidence="1" id="KW-1133">Transmembrane helix</keyword>
<keyword evidence="3" id="KW-1185">Reference proteome</keyword>
<reference evidence="2 3" key="2">
    <citation type="journal article" date="2018" name="Plant J.">
        <title>The Physcomitrella patens chromosome-scale assembly reveals moss genome structure and evolution.</title>
        <authorList>
            <person name="Lang D."/>
            <person name="Ullrich K.K."/>
            <person name="Murat F."/>
            <person name="Fuchs J."/>
            <person name="Jenkins J."/>
            <person name="Haas F.B."/>
            <person name="Piednoel M."/>
            <person name="Gundlach H."/>
            <person name="Van Bel M."/>
            <person name="Meyberg R."/>
            <person name="Vives C."/>
            <person name="Morata J."/>
            <person name="Symeonidi A."/>
            <person name="Hiss M."/>
            <person name="Muchero W."/>
            <person name="Kamisugi Y."/>
            <person name="Saleh O."/>
            <person name="Blanc G."/>
            <person name="Decker E.L."/>
            <person name="van Gessel N."/>
            <person name="Grimwood J."/>
            <person name="Hayes R.D."/>
            <person name="Graham S.W."/>
            <person name="Gunter L.E."/>
            <person name="McDaniel S.F."/>
            <person name="Hoernstein S.N.W."/>
            <person name="Larsson A."/>
            <person name="Li F.W."/>
            <person name="Perroud P.F."/>
            <person name="Phillips J."/>
            <person name="Ranjan P."/>
            <person name="Rokshar D.S."/>
            <person name="Rothfels C.J."/>
            <person name="Schneider L."/>
            <person name="Shu S."/>
            <person name="Stevenson D.W."/>
            <person name="Thummler F."/>
            <person name="Tillich M."/>
            <person name="Villarreal Aguilar J.C."/>
            <person name="Widiez T."/>
            <person name="Wong G.K."/>
            <person name="Wymore A."/>
            <person name="Zhang Y."/>
            <person name="Zimmer A.D."/>
            <person name="Quatrano R.S."/>
            <person name="Mayer K.F.X."/>
            <person name="Goodstein D."/>
            <person name="Casacuberta J.M."/>
            <person name="Vandepoele K."/>
            <person name="Reski R."/>
            <person name="Cuming A.C."/>
            <person name="Tuskan G.A."/>
            <person name="Maumus F."/>
            <person name="Salse J."/>
            <person name="Schmutz J."/>
            <person name="Rensing S.A."/>
        </authorList>
    </citation>
    <scope>NUCLEOTIDE SEQUENCE [LARGE SCALE GENOMIC DNA]</scope>
    <source>
        <strain evidence="2 3">cv. Gransden 2004</strain>
    </source>
</reference>
<dbReference type="AlphaFoldDB" id="A0A7I4ETA9"/>
<evidence type="ECO:0000256" key="1">
    <source>
        <dbReference type="SAM" id="Phobius"/>
    </source>
</evidence>
<keyword evidence="1" id="KW-0812">Transmembrane</keyword>
<dbReference type="Gramene" id="Pp3c13_21280V3.2">
    <property type="protein sequence ID" value="PAC:32930390.CDS.1"/>
    <property type="gene ID" value="Pp3c13_21280"/>
</dbReference>
<sequence>MLFSPSFSCSFDLCCCTVLPPPVRQTGSHNSHPNLLSHSISYSSSVNSFTLLHLPDFMAFWGSLGSPGLVCRMLLNFDCSQFLGPTLQIHILRSSSNLSYRRLICYDISTSFLVRRVCMQFCFIFCECTLFYRERGSIVLYRVPFVAVVNCMFVKYMPIAVCLKRRIFFRIRHPITCMVFRLFGM</sequence>
<accession>A0A7I4ETA9</accession>
<dbReference type="Proteomes" id="UP000006727">
    <property type="component" value="Chromosome 13"/>
</dbReference>
<evidence type="ECO:0000313" key="2">
    <source>
        <dbReference type="EnsemblPlants" id="PAC:32930390.CDS.1"/>
    </source>
</evidence>
<reference evidence="2" key="3">
    <citation type="submission" date="2020-12" db="UniProtKB">
        <authorList>
            <consortium name="EnsemblPlants"/>
        </authorList>
    </citation>
    <scope>IDENTIFICATION</scope>
</reference>
<organism evidence="2 3">
    <name type="scientific">Physcomitrium patens</name>
    <name type="common">Spreading-leaved earth moss</name>
    <name type="synonym">Physcomitrella patens</name>
    <dbReference type="NCBI Taxonomy" id="3218"/>
    <lineage>
        <taxon>Eukaryota</taxon>
        <taxon>Viridiplantae</taxon>
        <taxon>Streptophyta</taxon>
        <taxon>Embryophyta</taxon>
        <taxon>Bryophyta</taxon>
        <taxon>Bryophytina</taxon>
        <taxon>Bryopsida</taxon>
        <taxon>Funariidae</taxon>
        <taxon>Funariales</taxon>
        <taxon>Funariaceae</taxon>
        <taxon>Physcomitrium</taxon>
    </lineage>
</organism>
<proteinExistence type="predicted"/>
<feature type="transmembrane region" description="Helical" evidence="1">
    <location>
        <begin position="138"/>
        <end position="163"/>
    </location>
</feature>
<reference evidence="2 3" key="1">
    <citation type="journal article" date="2008" name="Science">
        <title>The Physcomitrella genome reveals evolutionary insights into the conquest of land by plants.</title>
        <authorList>
            <person name="Rensing S."/>
            <person name="Lang D."/>
            <person name="Zimmer A."/>
            <person name="Terry A."/>
            <person name="Salamov A."/>
            <person name="Shapiro H."/>
            <person name="Nishiyama T."/>
            <person name="Perroud P.-F."/>
            <person name="Lindquist E."/>
            <person name="Kamisugi Y."/>
            <person name="Tanahashi T."/>
            <person name="Sakakibara K."/>
            <person name="Fujita T."/>
            <person name="Oishi K."/>
            <person name="Shin-I T."/>
            <person name="Kuroki Y."/>
            <person name="Toyoda A."/>
            <person name="Suzuki Y."/>
            <person name="Hashimoto A."/>
            <person name="Yamaguchi K."/>
            <person name="Sugano A."/>
            <person name="Kohara Y."/>
            <person name="Fujiyama A."/>
            <person name="Anterola A."/>
            <person name="Aoki S."/>
            <person name="Ashton N."/>
            <person name="Barbazuk W.B."/>
            <person name="Barker E."/>
            <person name="Bennetzen J."/>
            <person name="Bezanilla M."/>
            <person name="Blankenship R."/>
            <person name="Cho S.H."/>
            <person name="Dutcher S."/>
            <person name="Estelle M."/>
            <person name="Fawcett J.A."/>
            <person name="Gundlach H."/>
            <person name="Hanada K."/>
            <person name="Heyl A."/>
            <person name="Hicks K.A."/>
            <person name="Hugh J."/>
            <person name="Lohr M."/>
            <person name="Mayer K."/>
            <person name="Melkozernov A."/>
            <person name="Murata T."/>
            <person name="Nelson D."/>
            <person name="Pils B."/>
            <person name="Prigge M."/>
            <person name="Reiss B."/>
            <person name="Renner T."/>
            <person name="Rombauts S."/>
            <person name="Rushton P."/>
            <person name="Sanderfoot A."/>
            <person name="Schween G."/>
            <person name="Shiu S.-H."/>
            <person name="Stueber K."/>
            <person name="Theodoulou F.L."/>
            <person name="Tu H."/>
            <person name="Van de Peer Y."/>
            <person name="Verrier P.J."/>
            <person name="Waters E."/>
            <person name="Wood A."/>
            <person name="Yang L."/>
            <person name="Cove D."/>
            <person name="Cuming A."/>
            <person name="Hasebe M."/>
            <person name="Lucas S."/>
            <person name="Mishler D.B."/>
            <person name="Reski R."/>
            <person name="Grigoriev I."/>
            <person name="Quatrano R.S."/>
            <person name="Boore J.L."/>
        </authorList>
    </citation>
    <scope>NUCLEOTIDE SEQUENCE [LARGE SCALE GENOMIC DNA]</scope>
    <source>
        <strain evidence="2 3">cv. Gransden 2004</strain>
    </source>
</reference>
<name>A0A7I4ETA9_PHYPA</name>
<dbReference type="EMBL" id="ABEU02000013">
    <property type="status" value="NOT_ANNOTATED_CDS"/>
    <property type="molecule type" value="Genomic_DNA"/>
</dbReference>
<dbReference type="EnsemblPlants" id="Pp3c13_21280V3.2">
    <property type="protein sequence ID" value="PAC:32930390.CDS.1"/>
    <property type="gene ID" value="Pp3c13_21280"/>
</dbReference>